<dbReference type="InterPro" id="IPR011116">
    <property type="entry name" value="SecA_Wing/Scaffold"/>
</dbReference>
<evidence type="ECO:0000256" key="4">
    <source>
        <dbReference type="ARBA" id="ARBA00022448"/>
    </source>
</evidence>
<evidence type="ECO:0000256" key="3">
    <source>
        <dbReference type="ARBA" id="ARBA00007650"/>
    </source>
</evidence>
<evidence type="ECO:0000256" key="14">
    <source>
        <dbReference type="ARBA" id="ARBA00023136"/>
    </source>
</evidence>
<keyword evidence="6 15" id="KW-0963">Cytoplasm</keyword>
<evidence type="ECO:0000256" key="10">
    <source>
        <dbReference type="ARBA" id="ARBA00022840"/>
    </source>
</evidence>
<feature type="domain" description="Helicase ATP-binding" evidence="18">
    <location>
        <begin position="89"/>
        <end position="247"/>
    </location>
</feature>
<dbReference type="PRINTS" id="PR00906">
    <property type="entry name" value="SECA"/>
</dbReference>
<dbReference type="Pfam" id="PF07517">
    <property type="entry name" value="SecA_DEAD"/>
    <property type="match status" value="1"/>
</dbReference>
<dbReference type="PROSITE" id="PS51194">
    <property type="entry name" value="HELICASE_CTER"/>
    <property type="match status" value="1"/>
</dbReference>
<comment type="subunit">
    <text evidence="15">Monomer and homodimer. Part of the essential Sec protein translocation apparatus which comprises SecA, SecYEG and auxiliary proteins SecDF. Other proteins may also be involved.</text>
</comment>
<feature type="binding site" evidence="15">
    <location>
        <position position="495"/>
    </location>
    <ligand>
        <name>ATP</name>
        <dbReference type="ChEBI" id="CHEBI:30616"/>
    </ligand>
</feature>
<dbReference type="Gene3D" id="3.90.1440.10">
    <property type="entry name" value="SecA, preprotein cross-linking domain"/>
    <property type="match status" value="1"/>
</dbReference>
<evidence type="ECO:0000256" key="9">
    <source>
        <dbReference type="ARBA" id="ARBA00022833"/>
    </source>
</evidence>
<dbReference type="Gene3D" id="3.40.50.300">
    <property type="entry name" value="P-loop containing nucleotide triphosphate hydrolases"/>
    <property type="match status" value="2"/>
</dbReference>
<gene>
    <name evidence="15 21" type="primary">secA</name>
    <name evidence="21" type="ORF">LVJ94_50040</name>
</gene>
<dbReference type="Gene3D" id="1.10.3060.10">
    <property type="entry name" value="Helical scaffold and wing domains of SecA"/>
    <property type="match status" value="2"/>
</dbReference>
<evidence type="ECO:0000313" key="22">
    <source>
        <dbReference type="Proteomes" id="UP001374803"/>
    </source>
</evidence>
<name>A0ABZ2L4X9_9BACT</name>
<dbReference type="CDD" id="cd17928">
    <property type="entry name" value="DEXDc_SecA"/>
    <property type="match status" value="1"/>
</dbReference>
<dbReference type="CDD" id="cd18803">
    <property type="entry name" value="SF2_C_secA"/>
    <property type="match status" value="1"/>
</dbReference>
<protein>
    <recommendedName>
        <fullName evidence="15 16">Protein translocase subunit SecA</fullName>
        <ecNumber evidence="15">7.4.2.8</ecNumber>
    </recommendedName>
</protein>
<dbReference type="PROSITE" id="PS01312">
    <property type="entry name" value="SECA"/>
    <property type="match status" value="1"/>
</dbReference>
<feature type="binding site" evidence="15">
    <location>
        <begin position="105"/>
        <end position="109"/>
    </location>
    <ligand>
        <name>ATP</name>
        <dbReference type="ChEBI" id="CHEBI:30616"/>
    </ligand>
</feature>
<dbReference type="NCBIfam" id="TIGR00963">
    <property type="entry name" value="secA"/>
    <property type="match status" value="1"/>
</dbReference>
<evidence type="ECO:0000256" key="5">
    <source>
        <dbReference type="ARBA" id="ARBA00022475"/>
    </source>
</evidence>
<evidence type="ECO:0000256" key="6">
    <source>
        <dbReference type="ARBA" id="ARBA00022490"/>
    </source>
</evidence>
<dbReference type="InterPro" id="IPR001650">
    <property type="entry name" value="Helicase_C-like"/>
</dbReference>
<evidence type="ECO:0000256" key="1">
    <source>
        <dbReference type="ARBA" id="ARBA00001947"/>
    </source>
</evidence>
<evidence type="ECO:0000256" key="17">
    <source>
        <dbReference type="SAM" id="MobiDB-lite"/>
    </source>
</evidence>
<keyword evidence="11 15" id="KW-0653">Protein transport</keyword>
<feature type="compositionally biased region" description="Basic and acidic residues" evidence="17">
    <location>
        <begin position="931"/>
        <end position="945"/>
    </location>
</feature>
<feature type="domain" description="SecA family profile" evidence="20">
    <location>
        <begin position="3"/>
        <end position="613"/>
    </location>
</feature>
<evidence type="ECO:0000256" key="16">
    <source>
        <dbReference type="RuleBase" id="RU003874"/>
    </source>
</evidence>
<dbReference type="InterPro" id="IPR027417">
    <property type="entry name" value="P-loop_NTPase"/>
</dbReference>
<keyword evidence="4 15" id="KW-0813">Transport</keyword>
<dbReference type="InterPro" id="IPR036266">
    <property type="entry name" value="SecA_Wing/Scaffold_sf"/>
</dbReference>
<evidence type="ECO:0000259" key="20">
    <source>
        <dbReference type="PROSITE" id="PS51196"/>
    </source>
</evidence>
<comment type="similarity">
    <text evidence="3 15 16">Belongs to the SecA family.</text>
</comment>
<dbReference type="InterPro" id="IPR014018">
    <property type="entry name" value="SecA_motor_DEAD"/>
</dbReference>
<proteinExistence type="inferred from homology"/>
<keyword evidence="12 15" id="KW-1278">Translocase</keyword>
<dbReference type="PROSITE" id="PS51192">
    <property type="entry name" value="HELICASE_ATP_BIND_1"/>
    <property type="match status" value="1"/>
</dbReference>
<dbReference type="InterPro" id="IPR044722">
    <property type="entry name" value="SecA_SF2_C"/>
</dbReference>
<keyword evidence="8 15" id="KW-0547">Nucleotide-binding</keyword>
<dbReference type="InterPro" id="IPR020937">
    <property type="entry name" value="SecA_CS"/>
</dbReference>
<evidence type="ECO:0000256" key="12">
    <source>
        <dbReference type="ARBA" id="ARBA00022967"/>
    </source>
</evidence>
<dbReference type="SUPFAM" id="SSF81767">
    <property type="entry name" value="Pre-protein crosslinking domain of SecA"/>
    <property type="match status" value="1"/>
</dbReference>
<sequence>MFAWALKKILGTSHEREVKKLRPRVEAINALEPAIKKLSDAELRAKTVEFKEKLDNGATLDDILHEAFAVAREAGWRALKMRHFDVQLIGGMVLHKGSIAEMRTGEGKTLVATLPCYLNALEGRGVHVVTVNDYLAKRDSEWMGRLYGFLGLSTGVVVNSQSDSDKKRAYRSDITYGQNNEFGFDYLRDNMKFSALEYAQRELNFAIVDEVDSILIDEARTPLIISGQQEASSGKYRTINEVIPRLRKDEHYLVDEKQHSVTMTDEGVEQAQKLMGISNLYDPVNLESLHILNQCLRAHALYKRDVNYLVADDGKVLIIDEFTGRVLPGRRWSDGLHQAVEAKENVRIQEETRTMATITFQNLFRLYKKLGGMTGTADTEAGEFHSTYKLGVIQIPTNKPVSRVDSEDLVYKTEREKFTAVAGEIEELYAQGQPVLVGTTSVEKSNAIAAILKKKKIPHAVLNAKQHEKEAYVVAQAGRKGAITVSTNMAGRGTDIILGGNPEMLAKLDFKEQGRDPEAEPEEFAKLVAKLEISCKQEGDEVREAGGLHILGTERHESRRIDNQLRGRAGRQGDPGSSRFYLSLEDDLMRIFGGERVKALMERMGMPDDEPIEHPWVSKSISDAQSKVEGRNFDIRKNLLEYDDVMSEQRKTVYKVRQQLLIGRYTPEMVDDDGKPTGKLRAIDPLDRLRDDVKDAIRDMVLHYGTSVAPDGGGKPASVEAVKELYEMGSLQEDIYNYWGYKLEYRENDAKKPQKIYERLMDEIPRSLTEQRERLLDLVDSIIAAILEESCPGNVPPEDWKWDDIGEGFRDHFGIKPKDYVHVTDLEELAHRLYDQAEAVLQQKEKDLGTELLLKLFRHFYLTEIDRAWVEHLTNMEHLRDGIGLRGYGQRDPKQEYKKEGYTIFVTMMAEISSNVATNLFKAQVRREADVEQMQHEEAERHEAQLRAAQARHGSELDPGADQDEAPQQRQPMRRPQQQARIVQPAQRATPKIGRNDPCPCGSGQKFKKCHGAALEEEGADQDDANA</sequence>
<feature type="binding site" evidence="15">
    <location>
        <position position="87"/>
    </location>
    <ligand>
        <name>ATP</name>
        <dbReference type="ChEBI" id="CHEBI:30616"/>
    </ligand>
</feature>
<comment type="catalytic activity">
    <reaction evidence="15">
        <text>ATP + H2O + cellular proteinSide 1 = ADP + phosphate + cellular proteinSide 2.</text>
        <dbReference type="EC" id="7.4.2.8"/>
    </reaction>
</comment>
<keyword evidence="9" id="KW-0862">Zinc</keyword>
<keyword evidence="7" id="KW-0479">Metal-binding</keyword>
<evidence type="ECO:0000256" key="15">
    <source>
        <dbReference type="HAMAP-Rule" id="MF_01382"/>
    </source>
</evidence>
<feature type="compositionally biased region" description="Low complexity" evidence="17">
    <location>
        <begin position="968"/>
        <end position="979"/>
    </location>
</feature>
<dbReference type="EC" id="7.4.2.8" evidence="15"/>
<dbReference type="EMBL" id="CP089983">
    <property type="protein sequence ID" value="WXB05023.1"/>
    <property type="molecule type" value="Genomic_DNA"/>
</dbReference>
<dbReference type="PROSITE" id="PS51196">
    <property type="entry name" value="SECA_MOTOR_DEAD"/>
    <property type="match status" value="1"/>
</dbReference>
<evidence type="ECO:0000256" key="11">
    <source>
        <dbReference type="ARBA" id="ARBA00022927"/>
    </source>
</evidence>
<dbReference type="RefSeq" id="WP_394834666.1">
    <property type="nucleotide sequence ID" value="NZ_CP089929.1"/>
</dbReference>
<accession>A0ABZ2L4X9</accession>
<dbReference type="SMART" id="SM00957">
    <property type="entry name" value="SecA_DEAD"/>
    <property type="match status" value="1"/>
</dbReference>
<dbReference type="Proteomes" id="UP001374803">
    <property type="component" value="Chromosome"/>
</dbReference>
<evidence type="ECO:0000313" key="21">
    <source>
        <dbReference type="EMBL" id="WXB05023.1"/>
    </source>
</evidence>
<dbReference type="HAMAP" id="MF_01382">
    <property type="entry name" value="SecA"/>
    <property type="match status" value="1"/>
</dbReference>
<evidence type="ECO:0000256" key="2">
    <source>
        <dbReference type="ARBA" id="ARBA00004170"/>
    </source>
</evidence>
<dbReference type="SUPFAM" id="SSF81886">
    <property type="entry name" value="Helical scaffold and wing domains of SecA"/>
    <property type="match status" value="2"/>
</dbReference>
<dbReference type="SUPFAM" id="SSF52540">
    <property type="entry name" value="P-loop containing nucleoside triphosphate hydrolases"/>
    <property type="match status" value="2"/>
</dbReference>
<dbReference type="SMART" id="SM00958">
    <property type="entry name" value="SecA_PP_bind"/>
    <property type="match status" value="1"/>
</dbReference>
<dbReference type="PANTHER" id="PTHR30612">
    <property type="entry name" value="SECA INNER MEMBRANE COMPONENT OF SEC PROTEIN SECRETION SYSTEM"/>
    <property type="match status" value="1"/>
</dbReference>
<evidence type="ECO:0000256" key="13">
    <source>
        <dbReference type="ARBA" id="ARBA00023010"/>
    </source>
</evidence>
<keyword evidence="5 15" id="KW-1003">Cell membrane</keyword>
<feature type="region of interest" description="Disordered" evidence="17">
    <location>
        <begin position="931"/>
        <end position="1009"/>
    </location>
</feature>
<dbReference type="InterPro" id="IPR014001">
    <property type="entry name" value="Helicase_ATP-bd"/>
</dbReference>
<dbReference type="Pfam" id="PF02810">
    <property type="entry name" value="SEC-C"/>
    <property type="match status" value="1"/>
</dbReference>
<dbReference type="Pfam" id="PF07516">
    <property type="entry name" value="SecA_SW"/>
    <property type="match status" value="2"/>
</dbReference>
<dbReference type="InterPro" id="IPR004027">
    <property type="entry name" value="SEC_C_motif"/>
</dbReference>
<dbReference type="NCBIfam" id="NF009538">
    <property type="entry name" value="PRK12904.1"/>
    <property type="match status" value="1"/>
</dbReference>
<dbReference type="InterPro" id="IPR011115">
    <property type="entry name" value="SecA_DEAD"/>
</dbReference>
<keyword evidence="22" id="KW-1185">Reference proteome</keyword>
<keyword evidence="13 15" id="KW-0811">Translocation</keyword>
<dbReference type="Pfam" id="PF21090">
    <property type="entry name" value="P-loop_SecA"/>
    <property type="match status" value="1"/>
</dbReference>
<organism evidence="21 22">
    <name type="scientific">Pendulispora rubella</name>
    <dbReference type="NCBI Taxonomy" id="2741070"/>
    <lineage>
        <taxon>Bacteria</taxon>
        <taxon>Pseudomonadati</taxon>
        <taxon>Myxococcota</taxon>
        <taxon>Myxococcia</taxon>
        <taxon>Myxococcales</taxon>
        <taxon>Sorangiineae</taxon>
        <taxon>Pendulisporaceae</taxon>
        <taxon>Pendulispora</taxon>
    </lineage>
</organism>
<comment type="subcellular location">
    <subcellularLocation>
        <location evidence="15">Cell membrane</location>
        <topology evidence="15">Peripheral membrane protein</topology>
        <orientation evidence="15">Cytoplasmic side</orientation>
    </subcellularLocation>
    <subcellularLocation>
        <location evidence="15">Cytoplasm</location>
    </subcellularLocation>
    <subcellularLocation>
        <location evidence="2">Membrane</location>
        <topology evidence="2">Peripheral membrane protein</topology>
    </subcellularLocation>
    <text evidence="15">Distribution is 50-50.</text>
</comment>
<dbReference type="InterPro" id="IPR000185">
    <property type="entry name" value="SecA"/>
</dbReference>
<dbReference type="InterPro" id="IPR011130">
    <property type="entry name" value="SecA_preprotein_X-link_dom"/>
</dbReference>
<comment type="cofactor">
    <cofactor evidence="1">
        <name>Zn(2+)</name>
        <dbReference type="ChEBI" id="CHEBI:29105"/>
    </cofactor>
</comment>
<keyword evidence="10 15" id="KW-0067">ATP-binding</keyword>
<evidence type="ECO:0000256" key="7">
    <source>
        <dbReference type="ARBA" id="ARBA00022723"/>
    </source>
</evidence>
<evidence type="ECO:0000256" key="8">
    <source>
        <dbReference type="ARBA" id="ARBA00022741"/>
    </source>
</evidence>
<keyword evidence="14 15" id="KW-0472">Membrane</keyword>
<feature type="domain" description="Helicase C-terminal" evidence="19">
    <location>
        <begin position="405"/>
        <end position="629"/>
    </location>
</feature>
<dbReference type="Pfam" id="PF01043">
    <property type="entry name" value="SecA_PP_bind"/>
    <property type="match status" value="1"/>
</dbReference>
<dbReference type="PANTHER" id="PTHR30612:SF0">
    <property type="entry name" value="CHLOROPLAST PROTEIN-TRANSPORTING ATPASE"/>
    <property type="match status" value="1"/>
</dbReference>
<reference evidence="21" key="1">
    <citation type="submission" date="2021-12" db="EMBL/GenBank/DDBJ databases">
        <title>Discovery of the Pendulisporaceae a myxobacterial family with distinct sporulation behavior and unique specialized metabolism.</title>
        <authorList>
            <person name="Garcia R."/>
            <person name="Popoff A."/>
            <person name="Bader C.D."/>
            <person name="Loehr J."/>
            <person name="Walesch S."/>
            <person name="Walt C."/>
            <person name="Boldt J."/>
            <person name="Bunk B."/>
            <person name="Haeckl F.J.F.P.J."/>
            <person name="Gunesch A.P."/>
            <person name="Birkelbach J."/>
            <person name="Nuebel U."/>
            <person name="Pietschmann T."/>
            <person name="Bach T."/>
            <person name="Mueller R."/>
        </authorList>
    </citation>
    <scope>NUCLEOTIDE SEQUENCE</scope>
    <source>
        <strain evidence="21">MSr11367</strain>
    </source>
</reference>
<evidence type="ECO:0000259" key="18">
    <source>
        <dbReference type="PROSITE" id="PS51192"/>
    </source>
</evidence>
<evidence type="ECO:0000259" key="19">
    <source>
        <dbReference type="PROSITE" id="PS51194"/>
    </source>
</evidence>
<comment type="function">
    <text evidence="15">Part of the Sec protein translocase complex. Interacts with the SecYEG preprotein conducting channel. Has a central role in coupling the hydrolysis of ATP to the transfer of proteins into and across the cell membrane, serving as an ATP-driven molecular motor driving the stepwise translocation of polypeptide chains across the membrane.</text>
</comment>
<dbReference type="InterPro" id="IPR036670">
    <property type="entry name" value="SecA_X-link_sf"/>
</dbReference>